<dbReference type="InterPro" id="IPR043129">
    <property type="entry name" value="ATPase_NBD"/>
</dbReference>
<dbReference type="RefSeq" id="WP_147580659.1">
    <property type="nucleotide sequence ID" value="NZ_JAOQJR010000013.1"/>
</dbReference>
<dbReference type="InterPro" id="IPR036390">
    <property type="entry name" value="WH_DNA-bd_sf"/>
</dbReference>
<evidence type="ECO:0000256" key="1">
    <source>
        <dbReference type="ARBA" id="ARBA00002486"/>
    </source>
</evidence>
<evidence type="ECO:0000256" key="3">
    <source>
        <dbReference type="ARBA" id="ARBA00022629"/>
    </source>
</evidence>
<dbReference type="Pfam" id="PF00480">
    <property type="entry name" value="ROK"/>
    <property type="match status" value="1"/>
</dbReference>
<comment type="caution">
    <text evidence="4">The sequence shown here is derived from an EMBL/GenBank/DDBJ whole genome shotgun (WGS) entry which is preliminary data.</text>
</comment>
<comment type="similarity">
    <text evidence="2">Belongs to the ROK (NagC/XylR) family.</text>
</comment>
<evidence type="ECO:0000313" key="4">
    <source>
        <dbReference type="EMBL" id="MCU6739241.1"/>
    </source>
</evidence>
<protein>
    <submittedName>
        <fullName evidence="4">ROK family protein</fullName>
    </submittedName>
</protein>
<dbReference type="Gene3D" id="3.30.420.40">
    <property type="match status" value="2"/>
</dbReference>
<keyword evidence="3" id="KW-0859">Xylose metabolism</keyword>
<dbReference type="PANTHER" id="PTHR18964">
    <property type="entry name" value="ROK (REPRESSOR, ORF, KINASE) FAMILY"/>
    <property type="match status" value="1"/>
</dbReference>
<dbReference type="EMBL" id="JAOQJR010000013">
    <property type="protein sequence ID" value="MCU6739241.1"/>
    <property type="molecule type" value="Genomic_DNA"/>
</dbReference>
<comment type="function">
    <text evidence="1">Transcriptional repressor of xylose-utilizing enzymes.</text>
</comment>
<dbReference type="PANTHER" id="PTHR18964:SF149">
    <property type="entry name" value="BIFUNCTIONAL UDP-N-ACETYLGLUCOSAMINE 2-EPIMERASE_N-ACETYLMANNOSAMINE KINASE"/>
    <property type="match status" value="1"/>
</dbReference>
<accession>A0ABT2SWM5</accession>
<sequence length="327" mass="38605">MNALKETKKKHLLAILKYLYLHNSSTMNELVENLQLSQPSIRNMVRTLQEKQLIQEVGNDLSSGGRCPTRFALNEKNYLILCLYVQVDKVIYQLRNFNEIKKEGILFYQSEDELKKTIKDLIDQEKIHCCQIAVEGIVYEDVYVTDHHNVLEKHQWLKDIKKEINIPLQLQNDVKMIHQGCYFTYQQDSTYYLYINEVGIGSSYFYKDEPLYGRSGIMGEIGLISLKGKTINQQIRECQNQEEFNEILSLLLSIVFTMIDPKRLELSLDLKWRYEKNIIEKVLNEINQSCFENLYFHEDVSSMLFDGLVYRGVVYLLKERIERNEKI</sequence>
<keyword evidence="5" id="KW-1185">Reference proteome</keyword>
<dbReference type="Proteomes" id="UP001208364">
    <property type="component" value="Unassembled WGS sequence"/>
</dbReference>
<name>A0ABT2SWM5_9FIRM</name>
<reference evidence="4 5" key="1">
    <citation type="journal article" date="2021" name="ISME Commun">
        <title>Automated analysis of genomic sequences facilitates high-throughput and comprehensive description of bacteria.</title>
        <authorList>
            <person name="Hitch T.C.A."/>
        </authorList>
    </citation>
    <scope>NUCLEOTIDE SEQUENCE [LARGE SCALE GENOMIC DNA]</scope>
    <source>
        <strain evidence="4 5">H4_15</strain>
    </source>
</reference>
<evidence type="ECO:0000256" key="2">
    <source>
        <dbReference type="ARBA" id="ARBA00006479"/>
    </source>
</evidence>
<evidence type="ECO:0000313" key="5">
    <source>
        <dbReference type="Proteomes" id="UP001208364"/>
    </source>
</evidence>
<organism evidence="4 5">
    <name type="scientific">[Clostridium] ammoniilyticum</name>
    <dbReference type="NCBI Taxonomy" id="2981784"/>
    <lineage>
        <taxon>Bacteria</taxon>
        <taxon>Bacillati</taxon>
        <taxon>Bacillota</taxon>
        <taxon>Erysipelotrichia</taxon>
        <taxon>Erysipelotrichales</taxon>
        <taxon>Coprobacillaceae</taxon>
        <taxon>Faecalibacillus</taxon>
    </lineage>
</organism>
<dbReference type="SUPFAM" id="SSF53067">
    <property type="entry name" value="Actin-like ATPase domain"/>
    <property type="match status" value="1"/>
</dbReference>
<dbReference type="InterPro" id="IPR036388">
    <property type="entry name" value="WH-like_DNA-bd_sf"/>
</dbReference>
<gene>
    <name evidence="4" type="ORF">OCV55_11270</name>
</gene>
<dbReference type="Gene3D" id="1.10.10.10">
    <property type="entry name" value="Winged helix-like DNA-binding domain superfamily/Winged helix DNA-binding domain"/>
    <property type="match status" value="1"/>
</dbReference>
<dbReference type="InterPro" id="IPR000600">
    <property type="entry name" value="ROK"/>
</dbReference>
<proteinExistence type="inferred from homology"/>
<keyword evidence="3" id="KW-0119">Carbohydrate metabolism</keyword>
<dbReference type="SUPFAM" id="SSF46785">
    <property type="entry name" value="Winged helix' DNA-binding domain"/>
    <property type="match status" value="1"/>
</dbReference>